<dbReference type="EMBL" id="CAJOBH010082580">
    <property type="protein sequence ID" value="CAF4524021.1"/>
    <property type="molecule type" value="Genomic_DNA"/>
</dbReference>
<feature type="non-terminal residue" evidence="3">
    <location>
        <position position="1"/>
    </location>
</feature>
<organism evidence="3 4">
    <name type="scientific">Rotaria magnacalcarata</name>
    <dbReference type="NCBI Taxonomy" id="392030"/>
    <lineage>
        <taxon>Eukaryota</taxon>
        <taxon>Metazoa</taxon>
        <taxon>Spiralia</taxon>
        <taxon>Gnathifera</taxon>
        <taxon>Rotifera</taxon>
        <taxon>Eurotatoria</taxon>
        <taxon>Bdelloidea</taxon>
        <taxon>Philodinida</taxon>
        <taxon>Philodinidae</taxon>
        <taxon>Rotaria</taxon>
    </lineage>
</organism>
<reference evidence="3" key="1">
    <citation type="submission" date="2021-02" db="EMBL/GenBank/DDBJ databases">
        <authorList>
            <person name="Nowell W R."/>
        </authorList>
    </citation>
    <scope>NUCLEOTIDE SEQUENCE</scope>
</reference>
<evidence type="ECO:0000313" key="2">
    <source>
        <dbReference type="EMBL" id="CAF4793433.1"/>
    </source>
</evidence>
<accession>A0A8S3BTH0</accession>
<comment type="caution">
    <text evidence="3">The sequence shown here is derived from an EMBL/GenBank/DDBJ whole genome shotgun (WGS) entry which is preliminary data.</text>
</comment>
<dbReference type="EMBL" id="CAJOBI010146810">
    <property type="protein sequence ID" value="CAF4793433.1"/>
    <property type="molecule type" value="Genomic_DNA"/>
</dbReference>
<dbReference type="AlphaFoldDB" id="A0A8S3BTH0"/>
<dbReference type="Proteomes" id="UP000681720">
    <property type="component" value="Unassembled WGS sequence"/>
</dbReference>
<evidence type="ECO:0000313" key="3">
    <source>
        <dbReference type="EMBL" id="CAF4834603.1"/>
    </source>
</evidence>
<dbReference type="Proteomes" id="UP000681967">
    <property type="component" value="Unassembled WGS sequence"/>
</dbReference>
<sequence length="81" mass="9531">SINVSNQLIVTCDAQPFLLKKPNRQCLLVRTWKHNLSLPAEAFTDVRYRIYRALRRRKVQSMLDVANKLYDLTMKILVNDI</sequence>
<name>A0A8S3BTH0_9BILA</name>
<dbReference type="EMBL" id="CAJOBJ010158091">
    <property type="protein sequence ID" value="CAF4834603.1"/>
    <property type="molecule type" value="Genomic_DNA"/>
</dbReference>
<protein>
    <submittedName>
        <fullName evidence="3">Uncharacterized protein</fullName>
    </submittedName>
</protein>
<gene>
    <name evidence="1" type="ORF">BYL167_LOCUS37032</name>
    <name evidence="3" type="ORF">GIL414_LOCUS48625</name>
    <name evidence="2" type="ORF">SMN809_LOCUS46859</name>
</gene>
<dbReference type="Proteomes" id="UP000676336">
    <property type="component" value="Unassembled WGS sequence"/>
</dbReference>
<feature type="non-terminal residue" evidence="3">
    <location>
        <position position="81"/>
    </location>
</feature>
<evidence type="ECO:0000313" key="4">
    <source>
        <dbReference type="Proteomes" id="UP000681720"/>
    </source>
</evidence>
<evidence type="ECO:0000313" key="1">
    <source>
        <dbReference type="EMBL" id="CAF4524021.1"/>
    </source>
</evidence>
<proteinExistence type="predicted"/>